<dbReference type="Proteomes" id="UP000007755">
    <property type="component" value="Unassembled WGS sequence"/>
</dbReference>
<keyword evidence="7" id="KW-0653">Protein transport</keyword>
<dbReference type="PANTHER" id="PTHR46722:SF1">
    <property type="entry name" value="MITOCHONDRIAL IMPORT RECEPTOR SUBUNIT TOM7 HOMOLOG"/>
    <property type="match status" value="1"/>
</dbReference>
<evidence type="ECO:0000256" key="3">
    <source>
        <dbReference type="ARBA" id="ARBA00014537"/>
    </source>
</evidence>
<evidence type="ECO:0000256" key="4">
    <source>
        <dbReference type="ARBA" id="ARBA00022448"/>
    </source>
</evidence>
<evidence type="ECO:0000256" key="7">
    <source>
        <dbReference type="ARBA" id="ARBA00022927"/>
    </source>
</evidence>
<keyword evidence="6" id="KW-1000">Mitochondrion outer membrane</keyword>
<evidence type="ECO:0000256" key="5">
    <source>
        <dbReference type="ARBA" id="ARBA00022692"/>
    </source>
</evidence>
<feature type="transmembrane region" description="Helical" evidence="12">
    <location>
        <begin position="12"/>
        <end position="35"/>
    </location>
</feature>
<keyword evidence="9" id="KW-0496">Mitochondrion</keyword>
<keyword evidence="8 12" id="KW-1133">Transmembrane helix</keyword>
<dbReference type="GO" id="GO:1903955">
    <property type="term" value="P:positive regulation of protein targeting to mitochondrion"/>
    <property type="evidence" value="ECO:0007669"/>
    <property type="project" value="TreeGrafter"/>
</dbReference>
<keyword evidence="5 12" id="KW-0812">Transmembrane</keyword>
<evidence type="ECO:0000256" key="12">
    <source>
        <dbReference type="SAM" id="Phobius"/>
    </source>
</evidence>
<dbReference type="Pfam" id="PF08038">
    <property type="entry name" value="Tom7"/>
    <property type="match status" value="1"/>
</dbReference>
<evidence type="ECO:0000256" key="2">
    <source>
        <dbReference type="ARBA" id="ARBA00010917"/>
    </source>
</evidence>
<protein>
    <recommendedName>
        <fullName evidence="3">Mitochondrial import receptor subunit TOM7 homolog</fullName>
    </recommendedName>
    <alternativeName>
        <fullName evidence="11">Translocase of outer membrane 7 kDa subunit homolog</fullName>
    </alternativeName>
</protein>
<dbReference type="AlphaFoldDB" id="F4WEY4"/>
<reference evidence="13" key="1">
    <citation type="submission" date="2011-02" db="EMBL/GenBank/DDBJ databases">
        <title>The genome of the leaf-cutting ant Acromyrmex echinatior suggests key adaptations to social evolution and fungus farming.</title>
        <authorList>
            <person name="Nygaard S."/>
            <person name="Zhang G."/>
        </authorList>
    </citation>
    <scope>NUCLEOTIDE SEQUENCE</scope>
</reference>
<dbReference type="FunCoup" id="F4WEY4">
    <property type="interactions" value="218"/>
</dbReference>
<gene>
    <name evidence="13" type="ORF">G5I_04188</name>
</gene>
<dbReference type="OrthoDB" id="284357at2759"/>
<comment type="similarity">
    <text evidence="2">Belongs to the Tom7 family.</text>
</comment>
<accession>F4WEY4</accession>
<name>F4WEY4_ACREC</name>
<evidence type="ECO:0000313" key="14">
    <source>
        <dbReference type="Proteomes" id="UP000007755"/>
    </source>
</evidence>
<sequence>MVLSPTTKQRIAIVLNVSKFVFQWGFIPAVLFLGFSKGADPGMPELTLMNLLWQSNEYSAEHAK</sequence>
<organism evidence="14">
    <name type="scientific">Acromyrmex echinatior</name>
    <name type="common">Panamanian leafcutter ant</name>
    <name type="synonym">Acromyrmex octospinosus echinatior</name>
    <dbReference type="NCBI Taxonomy" id="103372"/>
    <lineage>
        <taxon>Eukaryota</taxon>
        <taxon>Metazoa</taxon>
        <taxon>Ecdysozoa</taxon>
        <taxon>Arthropoda</taxon>
        <taxon>Hexapoda</taxon>
        <taxon>Insecta</taxon>
        <taxon>Pterygota</taxon>
        <taxon>Neoptera</taxon>
        <taxon>Endopterygota</taxon>
        <taxon>Hymenoptera</taxon>
        <taxon>Apocrita</taxon>
        <taxon>Aculeata</taxon>
        <taxon>Formicoidea</taxon>
        <taxon>Formicidae</taxon>
        <taxon>Myrmicinae</taxon>
        <taxon>Acromyrmex</taxon>
    </lineage>
</organism>
<dbReference type="GO" id="GO:0005742">
    <property type="term" value="C:mitochondrial outer membrane translocase complex"/>
    <property type="evidence" value="ECO:0007669"/>
    <property type="project" value="InterPro"/>
</dbReference>
<dbReference type="GO" id="GO:0030150">
    <property type="term" value="P:protein import into mitochondrial matrix"/>
    <property type="evidence" value="ECO:0007669"/>
    <property type="project" value="InterPro"/>
</dbReference>
<evidence type="ECO:0000256" key="8">
    <source>
        <dbReference type="ARBA" id="ARBA00022989"/>
    </source>
</evidence>
<evidence type="ECO:0000256" key="1">
    <source>
        <dbReference type="ARBA" id="ARBA00004572"/>
    </source>
</evidence>
<keyword evidence="13" id="KW-0675">Receptor</keyword>
<evidence type="ECO:0000256" key="6">
    <source>
        <dbReference type="ARBA" id="ARBA00022787"/>
    </source>
</evidence>
<dbReference type="STRING" id="103372.F4WEY4"/>
<dbReference type="EMBL" id="GL888112">
    <property type="protein sequence ID" value="EGI67255.1"/>
    <property type="molecule type" value="Genomic_DNA"/>
</dbReference>
<keyword evidence="14" id="KW-1185">Reference proteome</keyword>
<keyword evidence="10 12" id="KW-0472">Membrane</keyword>
<evidence type="ECO:0000313" key="13">
    <source>
        <dbReference type="EMBL" id="EGI67255.1"/>
    </source>
</evidence>
<dbReference type="InParanoid" id="F4WEY4"/>
<comment type="subcellular location">
    <subcellularLocation>
        <location evidence="1">Mitochondrion outer membrane</location>
        <topology evidence="1">Single-pass membrane protein</topology>
    </subcellularLocation>
</comment>
<keyword evidence="4" id="KW-0813">Transport</keyword>
<dbReference type="eggNOG" id="KOG4449">
    <property type="taxonomic scope" value="Eukaryota"/>
</dbReference>
<proteinExistence type="inferred from homology"/>
<dbReference type="InterPro" id="IPR012621">
    <property type="entry name" value="Tom7"/>
</dbReference>
<evidence type="ECO:0000256" key="9">
    <source>
        <dbReference type="ARBA" id="ARBA00023128"/>
    </source>
</evidence>
<evidence type="ECO:0000256" key="10">
    <source>
        <dbReference type="ARBA" id="ARBA00023136"/>
    </source>
</evidence>
<dbReference type="PANTHER" id="PTHR46722">
    <property type="entry name" value="MITOCHONDRIAL IMPORT RECEPTOR SUBUNIT TOM7 HOMOLOG"/>
    <property type="match status" value="1"/>
</dbReference>
<evidence type="ECO:0000256" key="11">
    <source>
        <dbReference type="ARBA" id="ARBA00032786"/>
    </source>
</evidence>